<keyword evidence="1" id="KW-0805">Transcription regulation</keyword>
<organism evidence="5 6">
    <name type="scientific">Hyalangium minutum</name>
    <dbReference type="NCBI Taxonomy" id="394096"/>
    <lineage>
        <taxon>Bacteria</taxon>
        <taxon>Pseudomonadati</taxon>
        <taxon>Myxococcota</taxon>
        <taxon>Myxococcia</taxon>
        <taxon>Myxococcales</taxon>
        <taxon>Cystobacterineae</taxon>
        <taxon>Archangiaceae</taxon>
        <taxon>Hyalangium</taxon>
    </lineage>
</organism>
<dbReference type="InterPro" id="IPR013196">
    <property type="entry name" value="HTH_11"/>
</dbReference>
<dbReference type="PROSITE" id="PS51000">
    <property type="entry name" value="HTH_DEOR_2"/>
    <property type="match status" value="1"/>
</dbReference>
<keyword evidence="6" id="KW-1185">Reference proteome</keyword>
<dbReference type="Pfam" id="PF13280">
    <property type="entry name" value="WYL"/>
    <property type="match status" value="1"/>
</dbReference>
<dbReference type="InterPro" id="IPR026881">
    <property type="entry name" value="WYL_dom"/>
</dbReference>
<dbReference type="STRING" id="394096.DB31_4189"/>
<dbReference type="Pfam" id="PF25583">
    <property type="entry name" value="WCX"/>
    <property type="match status" value="1"/>
</dbReference>
<dbReference type="PANTHER" id="PTHR34580:SF1">
    <property type="entry name" value="PROTEIN PAFC"/>
    <property type="match status" value="1"/>
</dbReference>
<dbReference type="SUPFAM" id="SSF46785">
    <property type="entry name" value="Winged helix' DNA-binding domain"/>
    <property type="match status" value="1"/>
</dbReference>
<keyword evidence="2" id="KW-0804">Transcription</keyword>
<dbReference type="PIRSF" id="PIRSF016838">
    <property type="entry name" value="PafC"/>
    <property type="match status" value="1"/>
</dbReference>
<dbReference type="InterPro" id="IPR001034">
    <property type="entry name" value="DeoR_HTH"/>
</dbReference>
<dbReference type="PANTHER" id="PTHR34580">
    <property type="match status" value="1"/>
</dbReference>
<dbReference type="PROSITE" id="PS52050">
    <property type="entry name" value="WYL"/>
    <property type="match status" value="1"/>
</dbReference>
<evidence type="ECO:0000256" key="2">
    <source>
        <dbReference type="ARBA" id="ARBA00023163"/>
    </source>
</evidence>
<evidence type="ECO:0000313" key="5">
    <source>
        <dbReference type="EMBL" id="KFE62083.1"/>
    </source>
</evidence>
<evidence type="ECO:0000259" key="4">
    <source>
        <dbReference type="PROSITE" id="PS51000"/>
    </source>
</evidence>
<evidence type="ECO:0000256" key="1">
    <source>
        <dbReference type="ARBA" id="ARBA00023015"/>
    </source>
</evidence>
<feature type="domain" description="HTH deoR-type" evidence="4">
    <location>
        <begin position="2"/>
        <end position="61"/>
    </location>
</feature>
<dbReference type="InterPro" id="IPR036388">
    <property type="entry name" value="WH-like_DNA-bd_sf"/>
</dbReference>
<dbReference type="Gene3D" id="1.10.10.10">
    <property type="entry name" value="Winged helix-like DNA-binding domain superfamily/Winged helix DNA-binding domain"/>
    <property type="match status" value="1"/>
</dbReference>
<sequence length="351" mass="39114">MRADRLIQLLMLLQTRPRWTAGELAQRLEVSERTIYRDLDALSASGVPVLATRGPTGGVSLMEGWRTQLTGLTREEVHALATVGTPRLLEDLGLSAPLRSGLVKLAAALPSLQQSVIEYARQRIHADPSSWFAEREPVPHLAVLRDAVWQNHRVRLDYRDFDGKPSKRVVDPYGLVIKAERWYLVAGTERGPSVFRGARIAEARLLSETFVRPERFDLPTFWKEWCSKFAERRAQYEVTLRLAPDGAEALRHIRPPNDQARIAEARRARDGTKTVTIDFERESIALSQLCGLGRGVEVLAPKALRDRLRTIAADLQALYGSHSPASTRQAPAPEIMGAGARKPSQKTLSPG</sequence>
<dbReference type="OrthoDB" id="9787242at2"/>
<dbReference type="InterPro" id="IPR028349">
    <property type="entry name" value="PafC-like"/>
</dbReference>
<name>A0A085W320_9BACT</name>
<dbReference type="RefSeq" id="WP_044197776.1">
    <property type="nucleotide sequence ID" value="NZ_JMCB01000023.1"/>
</dbReference>
<proteinExistence type="predicted"/>
<dbReference type="InterPro" id="IPR051534">
    <property type="entry name" value="CBASS_pafABC_assoc_protein"/>
</dbReference>
<dbReference type="PATRIC" id="fig|394096.3.peg.7924"/>
<dbReference type="GO" id="GO:0003700">
    <property type="term" value="F:DNA-binding transcription factor activity"/>
    <property type="evidence" value="ECO:0007669"/>
    <property type="project" value="InterPro"/>
</dbReference>
<dbReference type="EMBL" id="JMCB01000023">
    <property type="protein sequence ID" value="KFE62083.1"/>
    <property type="molecule type" value="Genomic_DNA"/>
</dbReference>
<feature type="region of interest" description="Disordered" evidence="3">
    <location>
        <begin position="321"/>
        <end position="351"/>
    </location>
</feature>
<dbReference type="AlphaFoldDB" id="A0A085W320"/>
<gene>
    <name evidence="5" type="ORF">DB31_4189</name>
</gene>
<reference evidence="5 6" key="1">
    <citation type="submission" date="2014-04" db="EMBL/GenBank/DDBJ databases">
        <title>Genome assembly of Hyalangium minutum DSM 14724.</title>
        <authorList>
            <person name="Sharma G."/>
            <person name="Subramanian S."/>
        </authorList>
    </citation>
    <scope>NUCLEOTIDE SEQUENCE [LARGE SCALE GENOMIC DNA]</scope>
    <source>
        <strain evidence="5 6">DSM 14724</strain>
    </source>
</reference>
<dbReference type="Proteomes" id="UP000028725">
    <property type="component" value="Unassembled WGS sequence"/>
</dbReference>
<accession>A0A085W320</accession>
<dbReference type="InterPro" id="IPR036390">
    <property type="entry name" value="WH_DNA-bd_sf"/>
</dbReference>
<comment type="caution">
    <text evidence="5">The sequence shown here is derived from an EMBL/GenBank/DDBJ whole genome shotgun (WGS) entry which is preliminary data.</text>
</comment>
<dbReference type="Pfam" id="PF08279">
    <property type="entry name" value="HTH_11"/>
    <property type="match status" value="1"/>
</dbReference>
<dbReference type="InterPro" id="IPR057727">
    <property type="entry name" value="WCX_dom"/>
</dbReference>
<evidence type="ECO:0000256" key="3">
    <source>
        <dbReference type="SAM" id="MobiDB-lite"/>
    </source>
</evidence>
<evidence type="ECO:0000313" key="6">
    <source>
        <dbReference type="Proteomes" id="UP000028725"/>
    </source>
</evidence>
<protein>
    <submittedName>
        <fullName evidence="5">Transcriptional regulator, DeoR family protein</fullName>
    </submittedName>
</protein>